<accession>A0A2D4GN45</accession>
<proteinExistence type="predicted"/>
<protein>
    <submittedName>
        <fullName evidence="1">Uncharacterized protein</fullName>
    </submittedName>
</protein>
<dbReference type="AlphaFoldDB" id="A0A2D4GN45"/>
<sequence>MPWEARAIQLQLPSSPCTLDPVTLSSISSADLSCFLALLLTRPAHPDFTYKKNNNLKAALTHVVCQNTLLQKSSRSKVNTPYKWLPRLAQRHTINKNATQWGRSQVVLPNVKVLRATSVSVANASYICFPNPSESF</sequence>
<organism evidence="1">
    <name type="scientific">Micrurus corallinus</name>
    <name type="common">Brazilian coral snake</name>
    <dbReference type="NCBI Taxonomy" id="54390"/>
    <lineage>
        <taxon>Eukaryota</taxon>
        <taxon>Metazoa</taxon>
        <taxon>Chordata</taxon>
        <taxon>Craniata</taxon>
        <taxon>Vertebrata</taxon>
        <taxon>Euteleostomi</taxon>
        <taxon>Lepidosauria</taxon>
        <taxon>Squamata</taxon>
        <taxon>Bifurcata</taxon>
        <taxon>Unidentata</taxon>
        <taxon>Episquamata</taxon>
        <taxon>Toxicofera</taxon>
        <taxon>Serpentes</taxon>
        <taxon>Colubroidea</taxon>
        <taxon>Elapidae</taxon>
        <taxon>Elapinae</taxon>
        <taxon>Micrurus</taxon>
    </lineage>
</organism>
<reference evidence="1" key="2">
    <citation type="submission" date="2017-11" db="EMBL/GenBank/DDBJ databases">
        <title>Coralsnake Venomics: Analyses of Venom Gland Transcriptomes and Proteomes of Six Brazilian Taxa.</title>
        <authorList>
            <person name="Aird S.D."/>
            <person name="Jorge da Silva N."/>
            <person name="Qiu L."/>
            <person name="Villar-Briones A."/>
            <person name="Aparecida-Saddi V."/>
            <person name="Campos-Telles M.P."/>
            <person name="Grau M."/>
            <person name="Mikheyev A.S."/>
        </authorList>
    </citation>
    <scope>NUCLEOTIDE SEQUENCE</scope>
    <source>
        <tissue evidence="1">Venom_gland</tissue>
    </source>
</reference>
<name>A0A2D4GN45_MICCO</name>
<evidence type="ECO:0000313" key="1">
    <source>
        <dbReference type="EMBL" id="LAA61158.1"/>
    </source>
</evidence>
<dbReference type="EMBL" id="IACJ01134242">
    <property type="protein sequence ID" value="LAA61158.1"/>
    <property type="molecule type" value="Transcribed_RNA"/>
</dbReference>
<reference evidence="1" key="1">
    <citation type="submission" date="2017-07" db="EMBL/GenBank/DDBJ databases">
        <authorList>
            <person name="Mikheyev A."/>
            <person name="Grau M."/>
        </authorList>
    </citation>
    <scope>NUCLEOTIDE SEQUENCE</scope>
    <source>
        <tissue evidence="1">Venom_gland</tissue>
    </source>
</reference>